<accession>A0AA48KAB8</accession>
<sequence>MRISRTFGIAAVLAAAGFAAQAQDVKVNILTEFWYTQMMDTNLRNNGAQNVVANYYALDSRFTENTFNIKRAEIYCNYKINDEWAGYIMFDPSLTNTSSAANSATTNSGVALQDWVITWTPKGTGFTAKLGQMKMPTTYESTLMSARDIYFFDRAQISRLLGERRDRGVIATYSYGRADAFKGNVTAAISNGTTDDGTAGKTAVDQNAQKDYTFRFDGSFTPAHKFGIWYRTGQTNLKSSTTVAATLPANWTAAGVTSAQLLDNRDKTTATGLFYSFNNQNWHVLGEAATGLVGRRFPTLFAAAAAPSREHLDQKFQAYAVTAVYKMGAHQVGARYDMFNYNSGDDYYGAVNPYKPTTGLNAGGDFSPKYTETTLGYNYVFNPSKNTYGKLKIDYILRSKNFLRSIAGQSGAQGGDTLMCSIQVGY</sequence>
<proteinExistence type="predicted"/>
<dbReference type="AlphaFoldDB" id="A0AA48KAB8"/>
<evidence type="ECO:0008006" key="4">
    <source>
        <dbReference type="Google" id="ProtNLM"/>
    </source>
</evidence>
<dbReference type="RefSeq" id="WP_316414252.1">
    <property type="nucleotide sequence ID" value="NZ_AP027080.1"/>
</dbReference>
<dbReference type="Gene3D" id="2.40.160.10">
    <property type="entry name" value="Porin"/>
    <property type="match status" value="1"/>
</dbReference>
<evidence type="ECO:0000256" key="1">
    <source>
        <dbReference type="SAM" id="SignalP"/>
    </source>
</evidence>
<dbReference type="SUPFAM" id="SSF56935">
    <property type="entry name" value="Porins"/>
    <property type="match status" value="1"/>
</dbReference>
<feature type="signal peptide" evidence="1">
    <location>
        <begin position="1"/>
        <end position="22"/>
    </location>
</feature>
<dbReference type="EMBL" id="AP027080">
    <property type="protein sequence ID" value="BDU71363.1"/>
    <property type="molecule type" value="Genomic_DNA"/>
</dbReference>
<dbReference type="KEGG" id="msil:METEAL_05370"/>
<organism evidence="2 3">
    <name type="scientific">Mesoterricola silvestris</name>
    <dbReference type="NCBI Taxonomy" id="2927979"/>
    <lineage>
        <taxon>Bacteria</taxon>
        <taxon>Pseudomonadati</taxon>
        <taxon>Acidobacteriota</taxon>
        <taxon>Holophagae</taxon>
        <taxon>Holophagales</taxon>
        <taxon>Holophagaceae</taxon>
        <taxon>Mesoterricola</taxon>
    </lineage>
</organism>
<protein>
    <recommendedName>
        <fullName evidence="4">Porin</fullName>
    </recommendedName>
</protein>
<keyword evidence="3" id="KW-1185">Reference proteome</keyword>
<feature type="chain" id="PRO_5041447215" description="Porin" evidence="1">
    <location>
        <begin position="23"/>
        <end position="426"/>
    </location>
</feature>
<gene>
    <name evidence="2" type="ORF">METEAL_05370</name>
</gene>
<reference evidence="3" key="1">
    <citation type="journal article" date="2023" name="Int. J. Syst. Evol. Microbiol.">
        <title>Mesoterricola silvestris gen. nov., sp. nov., Mesoterricola sediminis sp. nov., Geothrix oryzae sp. nov., Geothrix edaphica sp. nov., Geothrix rubra sp. nov., and Geothrix limicola sp. nov., six novel members of Acidobacteriota isolated from soils.</title>
        <authorList>
            <person name="Itoh H."/>
            <person name="Sugisawa Y."/>
            <person name="Mise K."/>
            <person name="Xu Z."/>
            <person name="Kuniyasu M."/>
            <person name="Ushijima N."/>
            <person name="Kawano K."/>
            <person name="Kobayashi E."/>
            <person name="Shiratori Y."/>
            <person name="Masuda Y."/>
            <person name="Senoo K."/>
        </authorList>
    </citation>
    <scope>NUCLEOTIDE SEQUENCE [LARGE SCALE GENOMIC DNA]</scope>
    <source>
        <strain evidence="3">W79</strain>
    </source>
</reference>
<evidence type="ECO:0000313" key="3">
    <source>
        <dbReference type="Proteomes" id="UP001238179"/>
    </source>
</evidence>
<dbReference type="InterPro" id="IPR023614">
    <property type="entry name" value="Porin_dom_sf"/>
</dbReference>
<name>A0AA48KAB8_9BACT</name>
<evidence type="ECO:0000313" key="2">
    <source>
        <dbReference type="EMBL" id="BDU71363.1"/>
    </source>
</evidence>
<keyword evidence="1" id="KW-0732">Signal</keyword>
<dbReference type="Proteomes" id="UP001238179">
    <property type="component" value="Chromosome"/>
</dbReference>